<evidence type="ECO:0000313" key="2">
    <source>
        <dbReference type="EMBL" id="HEA87292.1"/>
    </source>
</evidence>
<sequence>MKVGIPRALLYYRYGSLWENYLRNLGVEVVLSPKTDEVILEQGLKCVSGEVCLPIKIVAGHLLYLKERVDAIFFPRLDWLYDGLYACPKMIGIVDVARMLLGEKVRLIAPSIKGNFTRAHLTAGLAVCANPVRVWQGWRRAVRSERGKRGRNEDNLPAAGRRTVALIGHFYNLNDEFIAGAIIRTFRQNGYEVITKESLPGRVLLNRSGFAHNIRWVYERELYNAFEYLLGRVDGFCMVVSMGCGPDSLVAEFMRSRAQRQGVPFLLLVIDEHTGIAGLVTRVEAFVELLNRRCLSRSGVAAGC</sequence>
<comment type="caution">
    <text evidence="2">The sequence shown here is derived from an EMBL/GenBank/DDBJ whole genome shotgun (WGS) entry which is preliminary data.</text>
</comment>
<feature type="domain" description="DUF2229" evidence="1">
    <location>
        <begin position="2"/>
        <end position="199"/>
    </location>
</feature>
<dbReference type="AlphaFoldDB" id="A0A7C1NBQ6"/>
<protein>
    <recommendedName>
        <fullName evidence="1">DUF2229 domain-containing protein</fullName>
    </recommendedName>
</protein>
<gene>
    <name evidence="2" type="ORF">ENP94_04685</name>
    <name evidence="3" type="ORF">ENS16_06120</name>
</gene>
<dbReference type="PANTHER" id="PTHR32329">
    <property type="entry name" value="BIFUNCTIONAL PROTEIN [INCLUDES 2-HYDROXYACYL-COA DEHYDRATASE (N-TER) AND ITS ACTIVATOR DOMAIN (C_TERM)-RELATED"/>
    <property type="match status" value="1"/>
</dbReference>
<name>A0A7C1NBQ6_UNCW3</name>
<reference evidence="2" key="1">
    <citation type="journal article" date="2020" name="mSystems">
        <title>Genome- and Community-Level Interaction Insights into Carbon Utilization and Element Cycling Functions of Hydrothermarchaeota in Hydrothermal Sediment.</title>
        <authorList>
            <person name="Zhou Z."/>
            <person name="Liu Y."/>
            <person name="Xu W."/>
            <person name="Pan J."/>
            <person name="Luo Z.H."/>
            <person name="Li M."/>
        </authorList>
    </citation>
    <scope>NUCLEOTIDE SEQUENCE [LARGE SCALE GENOMIC DNA]</scope>
    <source>
        <strain evidence="2">SpSt-265</strain>
        <strain evidence="3">SpSt-465</strain>
    </source>
</reference>
<dbReference type="EMBL" id="DSTU01000008">
    <property type="protein sequence ID" value="HFJ54247.1"/>
    <property type="molecule type" value="Genomic_DNA"/>
</dbReference>
<evidence type="ECO:0000313" key="3">
    <source>
        <dbReference type="EMBL" id="HFJ54247.1"/>
    </source>
</evidence>
<dbReference type="InterPro" id="IPR051805">
    <property type="entry name" value="Dehydratase_Activator_Redct"/>
</dbReference>
<accession>A0A7C1NBQ6</accession>
<evidence type="ECO:0000259" key="1">
    <source>
        <dbReference type="Pfam" id="PF09989"/>
    </source>
</evidence>
<dbReference type="Pfam" id="PF09989">
    <property type="entry name" value="DUF2229"/>
    <property type="match status" value="1"/>
</dbReference>
<organism evidence="2">
    <name type="scientific">candidate division WOR-3 bacterium</name>
    <dbReference type="NCBI Taxonomy" id="2052148"/>
    <lineage>
        <taxon>Bacteria</taxon>
        <taxon>Bacteria division WOR-3</taxon>
    </lineage>
</organism>
<proteinExistence type="predicted"/>
<dbReference type="Gene3D" id="3.40.50.11900">
    <property type="match status" value="1"/>
</dbReference>
<dbReference type="PANTHER" id="PTHR32329:SF2">
    <property type="entry name" value="BIFUNCTIONAL PROTEIN [INCLUDES 2-HYDROXYACYL-COA DEHYDRATASE (N-TER) AND ITS ACTIVATOR DOMAIN (C_TERM)"/>
    <property type="match status" value="1"/>
</dbReference>
<dbReference type="InterPro" id="IPR018709">
    <property type="entry name" value="CoA_activase_DUF2229"/>
</dbReference>
<dbReference type="EMBL" id="DSLG01000005">
    <property type="protein sequence ID" value="HEA87292.1"/>
    <property type="molecule type" value="Genomic_DNA"/>
</dbReference>